<comment type="caution">
    <text evidence="1">The sequence shown here is derived from an EMBL/GenBank/DDBJ whole genome shotgun (WGS) entry which is preliminary data.</text>
</comment>
<sequence>MKLALECRTNLLDHIQPFCDFDFILGHMVLEDDEYTAHYKESVKNKVVDNSVNEKGEPLSIAEMKEAFEKVEGTLVISPDWVGEAKKTYEIYEECVKEFGAPNVVGVLQGQTLDEVLSGLNFYQGMIAVPYDVLSEKTDPPWLMTLRRALVVAYIPQDRPVHLLGFTSLDEFDYYKNYPNITGIDTGAPVLLGLLGKDILDPLESKAEPTFNLMADKSLSQEQWVGVIRNIALLRRYIA</sequence>
<organism evidence="1">
    <name type="scientific">marine sediment metagenome</name>
    <dbReference type="NCBI Taxonomy" id="412755"/>
    <lineage>
        <taxon>unclassified sequences</taxon>
        <taxon>metagenomes</taxon>
        <taxon>ecological metagenomes</taxon>
    </lineage>
</organism>
<gene>
    <name evidence="1" type="ORF">LCGC14_0998720</name>
</gene>
<protein>
    <submittedName>
        <fullName evidence="1">Uncharacterized protein</fullName>
    </submittedName>
</protein>
<evidence type="ECO:0000313" key="1">
    <source>
        <dbReference type="EMBL" id="KKN14200.1"/>
    </source>
</evidence>
<name>A0A0F9N3P0_9ZZZZ</name>
<accession>A0A0F9N3P0</accession>
<dbReference type="AlphaFoldDB" id="A0A0F9N3P0"/>
<dbReference type="EMBL" id="LAZR01003843">
    <property type="protein sequence ID" value="KKN14200.1"/>
    <property type="molecule type" value="Genomic_DNA"/>
</dbReference>
<proteinExistence type="predicted"/>
<reference evidence="1" key="1">
    <citation type="journal article" date="2015" name="Nature">
        <title>Complex archaea that bridge the gap between prokaryotes and eukaryotes.</title>
        <authorList>
            <person name="Spang A."/>
            <person name="Saw J.H."/>
            <person name="Jorgensen S.L."/>
            <person name="Zaremba-Niedzwiedzka K."/>
            <person name="Martijn J."/>
            <person name="Lind A.E."/>
            <person name="van Eijk R."/>
            <person name="Schleper C."/>
            <person name="Guy L."/>
            <person name="Ettema T.J."/>
        </authorList>
    </citation>
    <scope>NUCLEOTIDE SEQUENCE</scope>
</reference>